<feature type="transmembrane region" description="Helical" evidence="1">
    <location>
        <begin position="201"/>
        <end position="225"/>
    </location>
</feature>
<sequence>MLNIKRDWNWGFKCTSIGYMLLAIICGIFAIIFKGNSNSIINFFVSISTKVVDASVYVLAFFPLASFIGLSPIYFKRNVNVGVSHLPYSKKQLFLKGLPTWLIVYLSFVLISVIISSIIHTQYVPFSFKNVFIFNIILTVSTIFVLLAFQLQIIAAIIFTFAKNIKWYITLIFCIILNILMVSITMFSFNKFNLNMQNGTTYIYLLIGIFVIFSAIIFSISWIYVEKMYK</sequence>
<name>A0A6I1MMG3_9CLOT</name>
<dbReference type="RefSeq" id="WP_152891357.1">
    <property type="nucleotide sequence ID" value="NZ_WHJC01000282.1"/>
</dbReference>
<evidence type="ECO:0000256" key="1">
    <source>
        <dbReference type="SAM" id="Phobius"/>
    </source>
</evidence>
<reference evidence="2 3" key="1">
    <citation type="submission" date="2019-10" db="EMBL/GenBank/DDBJ databases">
        <title>The Genome Sequence of Clostridium tarantellae Isolated from Fish Brain.</title>
        <authorList>
            <person name="Bano L."/>
            <person name="Kiel M."/>
            <person name="Sales G."/>
            <person name="Doxey A.C."/>
            <person name="Mansfield M.J."/>
            <person name="Schiavone M."/>
            <person name="Rossetto O."/>
            <person name="Pirazzini M."/>
            <person name="Dobrindt U."/>
            <person name="Montecucco C."/>
        </authorList>
    </citation>
    <scope>NUCLEOTIDE SEQUENCE [LARGE SCALE GENOMIC DNA]</scope>
    <source>
        <strain evidence="2 3">DSM 3997</strain>
    </source>
</reference>
<accession>A0A6I1MMG3</accession>
<comment type="caution">
    <text evidence="2">The sequence shown here is derived from an EMBL/GenBank/DDBJ whole genome shotgun (WGS) entry which is preliminary data.</text>
</comment>
<keyword evidence="1" id="KW-1133">Transmembrane helix</keyword>
<dbReference type="Proteomes" id="UP000430345">
    <property type="component" value="Unassembled WGS sequence"/>
</dbReference>
<dbReference type="AlphaFoldDB" id="A0A6I1MMG3"/>
<feature type="transmembrane region" description="Helical" evidence="1">
    <location>
        <begin position="54"/>
        <end position="75"/>
    </location>
</feature>
<keyword evidence="1" id="KW-0812">Transmembrane</keyword>
<feature type="transmembrane region" description="Helical" evidence="1">
    <location>
        <begin position="12"/>
        <end position="34"/>
    </location>
</feature>
<dbReference type="EMBL" id="WHJC01000282">
    <property type="protein sequence ID" value="MPQ44686.1"/>
    <property type="molecule type" value="Genomic_DNA"/>
</dbReference>
<organism evidence="2 3">
    <name type="scientific">Clostridium tarantellae</name>
    <dbReference type="NCBI Taxonomy" id="39493"/>
    <lineage>
        <taxon>Bacteria</taxon>
        <taxon>Bacillati</taxon>
        <taxon>Bacillota</taxon>
        <taxon>Clostridia</taxon>
        <taxon>Eubacteriales</taxon>
        <taxon>Clostridiaceae</taxon>
        <taxon>Clostridium</taxon>
    </lineage>
</organism>
<protein>
    <submittedName>
        <fullName evidence="2">Uncharacterized protein</fullName>
    </submittedName>
</protein>
<feature type="transmembrane region" description="Helical" evidence="1">
    <location>
        <begin position="98"/>
        <end position="119"/>
    </location>
</feature>
<gene>
    <name evidence="2" type="ORF">GBZ86_13165</name>
</gene>
<feature type="transmembrane region" description="Helical" evidence="1">
    <location>
        <begin position="168"/>
        <end position="189"/>
    </location>
</feature>
<evidence type="ECO:0000313" key="3">
    <source>
        <dbReference type="Proteomes" id="UP000430345"/>
    </source>
</evidence>
<dbReference type="OrthoDB" id="1943549at2"/>
<keyword evidence="1" id="KW-0472">Membrane</keyword>
<keyword evidence="3" id="KW-1185">Reference proteome</keyword>
<feature type="transmembrane region" description="Helical" evidence="1">
    <location>
        <begin position="131"/>
        <end position="161"/>
    </location>
</feature>
<proteinExistence type="predicted"/>
<evidence type="ECO:0000313" key="2">
    <source>
        <dbReference type="EMBL" id="MPQ44686.1"/>
    </source>
</evidence>